<reference evidence="7" key="1">
    <citation type="submission" date="2020-10" db="EMBL/GenBank/DDBJ databases">
        <authorList>
            <person name="Gilroy R."/>
        </authorList>
    </citation>
    <scope>NUCLEOTIDE SEQUENCE</scope>
    <source>
        <strain evidence="7">CHK158-818</strain>
    </source>
</reference>
<dbReference type="InterPro" id="IPR023296">
    <property type="entry name" value="Glyco_hydro_beta-prop_sf"/>
</dbReference>
<evidence type="ECO:0000256" key="1">
    <source>
        <dbReference type="ARBA" id="ARBA00009865"/>
    </source>
</evidence>
<dbReference type="PANTHER" id="PTHR43772">
    <property type="entry name" value="ENDO-1,4-BETA-XYLANASE"/>
    <property type="match status" value="1"/>
</dbReference>
<dbReference type="InterPro" id="IPR052176">
    <property type="entry name" value="Glycosyl_Hydrlase_43_Enz"/>
</dbReference>
<evidence type="ECO:0000256" key="3">
    <source>
        <dbReference type="ARBA" id="ARBA00023295"/>
    </source>
</evidence>
<gene>
    <name evidence="7" type="ORF">IAB03_07095</name>
</gene>
<evidence type="ECO:0000256" key="2">
    <source>
        <dbReference type="ARBA" id="ARBA00022801"/>
    </source>
</evidence>
<dbReference type="Gene3D" id="2.115.10.20">
    <property type="entry name" value="Glycosyl hydrolase domain, family 43"/>
    <property type="match status" value="1"/>
</dbReference>
<keyword evidence="6" id="KW-0732">Signal</keyword>
<feature type="non-terminal residue" evidence="7">
    <location>
        <position position="403"/>
    </location>
</feature>
<protein>
    <submittedName>
        <fullName evidence="7">Family 43 glycosylhydrolase</fullName>
    </submittedName>
</protein>
<feature type="signal peptide" evidence="6">
    <location>
        <begin position="1"/>
        <end position="26"/>
    </location>
</feature>
<dbReference type="Pfam" id="PF04616">
    <property type="entry name" value="Glyco_hydro_43"/>
    <property type="match status" value="1"/>
</dbReference>
<dbReference type="EMBL" id="DVNA01000156">
    <property type="protein sequence ID" value="HIU55551.1"/>
    <property type="molecule type" value="Genomic_DNA"/>
</dbReference>
<evidence type="ECO:0000313" key="7">
    <source>
        <dbReference type="EMBL" id="HIU55551.1"/>
    </source>
</evidence>
<evidence type="ECO:0000256" key="5">
    <source>
        <dbReference type="RuleBase" id="RU361187"/>
    </source>
</evidence>
<organism evidence="7 8">
    <name type="scientific">Candidatus Gallibacteroides avistercoris</name>
    <dbReference type="NCBI Taxonomy" id="2840833"/>
    <lineage>
        <taxon>Bacteria</taxon>
        <taxon>Pseudomonadati</taxon>
        <taxon>Bacteroidota</taxon>
        <taxon>Bacteroidia</taxon>
        <taxon>Bacteroidales</taxon>
        <taxon>Bacteroidaceae</taxon>
        <taxon>Bacteroidaceae incertae sedis</taxon>
        <taxon>Candidatus Gallibacteroides</taxon>
    </lineage>
</organism>
<dbReference type="GO" id="GO:0005975">
    <property type="term" value="P:carbohydrate metabolic process"/>
    <property type="evidence" value="ECO:0007669"/>
    <property type="project" value="InterPro"/>
</dbReference>
<dbReference type="AlphaFoldDB" id="A0A9D1SCY0"/>
<comment type="caution">
    <text evidence="7">The sequence shown here is derived from an EMBL/GenBank/DDBJ whole genome shotgun (WGS) entry which is preliminary data.</text>
</comment>
<name>A0A9D1SCY0_9BACT</name>
<dbReference type="GO" id="GO:0004553">
    <property type="term" value="F:hydrolase activity, hydrolyzing O-glycosyl compounds"/>
    <property type="evidence" value="ECO:0007669"/>
    <property type="project" value="InterPro"/>
</dbReference>
<feature type="site" description="Important for catalytic activity, responsible for pKa modulation of the active site Glu and correct orientation of both the proton donor and substrate" evidence="4">
    <location>
        <position position="176"/>
    </location>
</feature>
<comment type="similarity">
    <text evidence="1 5">Belongs to the glycosyl hydrolase 43 family.</text>
</comment>
<evidence type="ECO:0000256" key="4">
    <source>
        <dbReference type="PIRSR" id="PIRSR606710-2"/>
    </source>
</evidence>
<dbReference type="SUPFAM" id="SSF75005">
    <property type="entry name" value="Arabinanase/levansucrase/invertase"/>
    <property type="match status" value="1"/>
</dbReference>
<sequence length="403" mass="44930">MNKKIFSICIVLLAFAPLFPTNIARAANPYLPLWEYIPDGEPYVFEDPDLPGKYRVYIYGSHDSMKNRYCGREQVVWSAPVDDLNNWRYDGIIFESKTDANGDMLNADGTGDILFAPDVAEVIGKDGEKTYYLYPNNQGNGRKNMVAKSDRPDGPFTVCNWSQESPQKTEGILAFDPAVFVDDNGKVYGYWGFEESWGAELDPHTMATLKEGCQPVKDMVSSNKQEGEFRFYEASSMRKIKDKYVFIYSRWTADGEFGLPGSNYTLAYAYSNHPLGPFTYGGTLIDGRGRGVDNTGKPVPTATPGGNTHGSILEIDGQWYVFFHRQCGTNEYARQAMVAPIEVKVTEGPEGTVEITEGEYTSEGFEIGGLNPYKKYSAGIACYYTGPQPAKSSWPNFLFSGSY</sequence>
<feature type="chain" id="PRO_5039724555" evidence="6">
    <location>
        <begin position="27"/>
        <end position="403"/>
    </location>
</feature>
<dbReference type="Proteomes" id="UP000824112">
    <property type="component" value="Unassembled WGS sequence"/>
</dbReference>
<evidence type="ECO:0000256" key="6">
    <source>
        <dbReference type="SAM" id="SignalP"/>
    </source>
</evidence>
<reference evidence="7" key="2">
    <citation type="journal article" date="2021" name="PeerJ">
        <title>Extensive microbial diversity within the chicken gut microbiome revealed by metagenomics and culture.</title>
        <authorList>
            <person name="Gilroy R."/>
            <person name="Ravi A."/>
            <person name="Getino M."/>
            <person name="Pursley I."/>
            <person name="Horton D.L."/>
            <person name="Alikhan N.F."/>
            <person name="Baker D."/>
            <person name="Gharbi K."/>
            <person name="Hall N."/>
            <person name="Watson M."/>
            <person name="Adriaenssens E.M."/>
            <person name="Foster-Nyarko E."/>
            <person name="Jarju S."/>
            <person name="Secka A."/>
            <person name="Antonio M."/>
            <person name="Oren A."/>
            <person name="Chaudhuri R.R."/>
            <person name="La Ragione R."/>
            <person name="Hildebrand F."/>
            <person name="Pallen M.J."/>
        </authorList>
    </citation>
    <scope>NUCLEOTIDE SEQUENCE</scope>
    <source>
        <strain evidence="7">CHK158-818</strain>
    </source>
</reference>
<keyword evidence="2 5" id="KW-0378">Hydrolase</keyword>
<dbReference type="PANTHER" id="PTHR43772:SF5">
    <property type="entry name" value="BETA-1,4-XYLOSIDASE (EUROFUNG)"/>
    <property type="match status" value="1"/>
</dbReference>
<dbReference type="InterPro" id="IPR006710">
    <property type="entry name" value="Glyco_hydro_43"/>
</dbReference>
<proteinExistence type="inferred from homology"/>
<evidence type="ECO:0000313" key="8">
    <source>
        <dbReference type="Proteomes" id="UP000824112"/>
    </source>
</evidence>
<accession>A0A9D1SCY0</accession>
<keyword evidence="3 5" id="KW-0326">Glycosidase</keyword>